<dbReference type="OrthoDB" id="5645422at2"/>
<dbReference type="AlphaFoldDB" id="A0A0A2SSD0"/>
<keyword evidence="2" id="KW-1185">Reference proteome</keyword>
<organism evidence="1 2">
    <name type="scientific">Legionella norrlandica</name>
    <dbReference type="NCBI Taxonomy" id="1498499"/>
    <lineage>
        <taxon>Bacteria</taxon>
        <taxon>Pseudomonadati</taxon>
        <taxon>Pseudomonadota</taxon>
        <taxon>Gammaproteobacteria</taxon>
        <taxon>Legionellales</taxon>
        <taxon>Legionellaceae</taxon>
        <taxon>Legionella</taxon>
    </lineage>
</organism>
<reference evidence="1 2" key="1">
    <citation type="submission" date="2014-05" db="EMBL/GenBank/DDBJ databases">
        <authorList>
            <person name="Rizzardi K."/>
            <person name="Winiecka-Krusnell J."/>
            <person name="Ramliden M."/>
            <person name="Alm E."/>
            <person name="Andersson S."/>
            <person name="Byfors S."/>
        </authorList>
    </citation>
    <scope>NUCLEOTIDE SEQUENCE [LARGE SCALE GENOMIC DNA]</scope>
    <source>
        <strain evidence="1 2">LEGN</strain>
    </source>
</reference>
<evidence type="ECO:0000313" key="1">
    <source>
        <dbReference type="EMBL" id="KGP62324.1"/>
    </source>
</evidence>
<proteinExistence type="predicted"/>
<accession>A0A0A2SSD0</accession>
<dbReference type="Proteomes" id="UP000054422">
    <property type="component" value="Unassembled WGS sequence"/>
</dbReference>
<comment type="caution">
    <text evidence="1">The sequence shown here is derived from an EMBL/GenBank/DDBJ whole genome shotgun (WGS) entry which is preliminary data.</text>
</comment>
<name>A0A0A2SSD0_9GAMM</name>
<protein>
    <submittedName>
        <fullName evidence="1">Uncharacterized protein</fullName>
    </submittedName>
</protein>
<dbReference type="RefSeq" id="WP_035891285.1">
    <property type="nucleotide sequence ID" value="NZ_JNCF01000079.1"/>
</dbReference>
<gene>
    <name evidence="1" type="ORF">EP47_01770</name>
</gene>
<dbReference type="EMBL" id="JNCF01000079">
    <property type="protein sequence ID" value="KGP62324.1"/>
    <property type="molecule type" value="Genomic_DNA"/>
</dbReference>
<evidence type="ECO:0000313" key="2">
    <source>
        <dbReference type="Proteomes" id="UP000054422"/>
    </source>
</evidence>
<sequence>MESLSAGQLCPHRCGGRLYSINPGILINIKGQNLASVDKYWIEKLRCALCPECPAEFFNVNLLQAFLFQ</sequence>
<dbReference type="STRING" id="1498499.EP47_01770"/>